<protein>
    <submittedName>
        <fullName evidence="1">Uncharacterized protein</fullName>
    </submittedName>
</protein>
<evidence type="ECO:0000313" key="1">
    <source>
        <dbReference type="EMBL" id="AUV58884.1"/>
    </source>
</evidence>
<name>A0A2K9V9L9_9VIRU</name>
<dbReference type="Pfam" id="PF19062">
    <property type="entry name" value="DUF5758"/>
    <property type="match status" value="1"/>
</dbReference>
<sequence>MNNLRSSINDYRFYSEGKYKTIFPTRVFKKVICHSKKNHIYDVEAIAELIIPSGSTIVRSYYSYGMMRTNNVYVKNITDLDDQIIDDDFECYSPSMGNLKYNVGSHVKPEKPLNTDIYKTCVSGIHFYLSKQSAKNYWI</sequence>
<dbReference type="EMBL" id="MG779384">
    <property type="protein sequence ID" value="AUV58884.1"/>
    <property type="molecule type" value="Genomic_DNA"/>
</dbReference>
<dbReference type="InterPro" id="IPR043919">
    <property type="entry name" value="DUF5758"/>
</dbReference>
<organism evidence="1">
    <name type="scientific">Bandra megavirus</name>
    <dbReference type="NCBI Taxonomy" id="2071566"/>
    <lineage>
        <taxon>Viruses</taxon>
        <taxon>Varidnaviria</taxon>
        <taxon>Bamfordvirae</taxon>
        <taxon>Nucleocytoviricota</taxon>
        <taxon>Megaviricetes</taxon>
        <taxon>Imitervirales</taxon>
        <taxon>Mimiviridae</taxon>
        <taxon>Megamimivirinae</taxon>
        <taxon>Megavirus</taxon>
    </lineage>
</organism>
<proteinExistence type="predicted"/>
<accession>A0A2K9V9L9</accession>
<reference evidence="1" key="1">
    <citation type="submission" date="2018-01" db="EMBL/GenBank/DDBJ databases">
        <title>Draft genome sequence of Bandra megavirus.</title>
        <authorList>
            <person name="Chatterjee A."/>
            <person name="Yadav R."/>
            <person name="Kondabagil K."/>
        </authorList>
    </citation>
    <scope>NUCLEOTIDE SEQUENCE</scope>
    <source>
        <strain evidence="1">KK-1</strain>
    </source>
</reference>